<proteinExistence type="predicted"/>
<dbReference type="OrthoDB" id="10446885at2759"/>
<feature type="transmembrane region" description="Helical" evidence="1">
    <location>
        <begin position="150"/>
        <end position="173"/>
    </location>
</feature>
<protein>
    <submittedName>
        <fullName evidence="2">Uncharacterized protein</fullName>
    </submittedName>
</protein>
<dbReference type="AlphaFoldDB" id="A0A9W7DNB3"/>
<name>A0A9W7DNB3_9STRA</name>
<dbReference type="EMBL" id="BRXZ01000604">
    <property type="protein sequence ID" value="GMH48440.1"/>
    <property type="molecule type" value="Genomic_DNA"/>
</dbReference>
<feature type="transmembrane region" description="Helical" evidence="1">
    <location>
        <begin position="97"/>
        <end position="129"/>
    </location>
</feature>
<evidence type="ECO:0000313" key="2">
    <source>
        <dbReference type="EMBL" id="GMH48440.1"/>
    </source>
</evidence>
<keyword evidence="1" id="KW-0812">Transmembrane</keyword>
<dbReference type="Proteomes" id="UP001165082">
    <property type="component" value="Unassembled WGS sequence"/>
</dbReference>
<evidence type="ECO:0000313" key="3">
    <source>
        <dbReference type="Proteomes" id="UP001165082"/>
    </source>
</evidence>
<gene>
    <name evidence="2" type="ORF">TrRE_jg9659</name>
</gene>
<reference evidence="2" key="1">
    <citation type="submission" date="2022-07" db="EMBL/GenBank/DDBJ databases">
        <title>Genome analysis of Parmales, a sister group of diatoms, reveals the evolutionary specialization of diatoms from phago-mixotrophs to photoautotrophs.</title>
        <authorList>
            <person name="Ban H."/>
            <person name="Sato S."/>
            <person name="Yoshikawa S."/>
            <person name="Kazumasa Y."/>
            <person name="Nakamura Y."/>
            <person name="Ichinomiya M."/>
            <person name="Saitoh K."/>
            <person name="Sato N."/>
            <person name="Blanc-Mathieu R."/>
            <person name="Endo H."/>
            <person name="Kuwata A."/>
            <person name="Ogata H."/>
        </authorList>
    </citation>
    <scope>NUCLEOTIDE SEQUENCE</scope>
</reference>
<keyword evidence="1" id="KW-1133">Transmembrane helix</keyword>
<sequence length="209" mass="23860">MTSYGLDGAGSRAVISLKERVRALKVRQRDHIRSLREKVEMKMRPPTTGIFLRIPSLYWFNIYAAWVLILGMLFYLMPTFFLKEPYALQNQDVNVPFSYFLSLSVTFALFVICCSIGITLNVAFLFTAARDWSLTQNRLFLFILRARSPSSYLVIFLGYMTLLQLLSVIIAYIKSDSSIYFYDGAHKRIWTDGIQHGFCKMVGGGGSGE</sequence>
<feature type="non-terminal residue" evidence="2">
    <location>
        <position position="1"/>
    </location>
</feature>
<accession>A0A9W7DNB3</accession>
<keyword evidence="1" id="KW-0472">Membrane</keyword>
<comment type="caution">
    <text evidence="2">The sequence shown here is derived from an EMBL/GenBank/DDBJ whole genome shotgun (WGS) entry which is preliminary data.</text>
</comment>
<evidence type="ECO:0000256" key="1">
    <source>
        <dbReference type="SAM" id="Phobius"/>
    </source>
</evidence>
<keyword evidence="3" id="KW-1185">Reference proteome</keyword>
<feature type="transmembrane region" description="Helical" evidence="1">
    <location>
        <begin position="57"/>
        <end position="77"/>
    </location>
</feature>
<organism evidence="2 3">
    <name type="scientific">Triparma retinervis</name>
    <dbReference type="NCBI Taxonomy" id="2557542"/>
    <lineage>
        <taxon>Eukaryota</taxon>
        <taxon>Sar</taxon>
        <taxon>Stramenopiles</taxon>
        <taxon>Ochrophyta</taxon>
        <taxon>Bolidophyceae</taxon>
        <taxon>Parmales</taxon>
        <taxon>Triparmaceae</taxon>
        <taxon>Triparma</taxon>
    </lineage>
</organism>